<evidence type="ECO:0000256" key="6">
    <source>
        <dbReference type="ARBA" id="ARBA00023136"/>
    </source>
</evidence>
<evidence type="ECO:0000313" key="9">
    <source>
        <dbReference type="Proteomes" id="UP001179280"/>
    </source>
</evidence>
<organism evidence="8 9">
    <name type="scientific">Shouchella xiaoxiensis</name>
    <dbReference type="NCBI Taxonomy" id="766895"/>
    <lineage>
        <taxon>Bacteria</taxon>
        <taxon>Bacillati</taxon>
        <taxon>Bacillota</taxon>
        <taxon>Bacilli</taxon>
        <taxon>Bacillales</taxon>
        <taxon>Bacillaceae</taxon>
        <taxon>Shouchella</taxon>
    </lineage>
</organism>
<keyword evidence="9" id="KW-1185">Reference proteome</keyword>
<dbReference type="EMBL" id="JAFBCV010000012">
    <property type="protein sequence ID" value="MBM7840252.1"/>
    <property type="molecule type" value="Genomic_DNA"/>
</dbReference>
<feature type="transmembrane region" description="Helical" evidence="7">
    <location>
        <begin position="6"/>
        <end position="24"/>
    </location>
</feature>
<proteinExistence type="inferred from homology"/>
<evidence type="ECO:0000256" key="1">
    <source>
        <dbReference type="ARBA" id="ARBA00004651"/>
    </source>
</evidence>
<sequence>MFSFFIHAFVSIFAVTHPLLNVSAVPNRNKNEEVIAYRTHTIEVILMLMAIGTVVLIVGQFVFSWFHISIQTLRIIGGFIIFVVACTLLRLPIFISKKQTTADDELKTHTKDGFFNSFPILKKVARTVESLTSRQSFRLLHICITYSAICFVLSIAYGLHMILDWFQGRVNNRVWFVLTKLAGILLATFALEMVLVGLTDVFPIFEQKAA</sequence>
<gene>
    <name evidence="8" type="ORF">JOC54_003532</name>
</gene>
<evidence type="ECO:0000256" key="7">
    <source>
        <dbReference type="RuleBase" id="RU362048"/>
    </source>
</evidence>
<comment type="similarity">
    <text evidence="2 7">Belongs to the UPF0056 (MarC) family.</text>
</comment>
<feature type="transmembrane region" description="Helical" evidence="7">
    <location>
        <begin position="175"/>
        <end position="198"/>
    </location>
</feature>
<dbReference type="InterPro" id="IPR002771">
    <property type="entry name" value="Multi_antbiot-R_MarC"/>
</dbReference>
<feature type="transmembrane region" description="Helical" evidence="7">
    <location>
        <begin position="44"/>
        <end position="66"/>
    </location>
</feature>
<feature type="transmembrane region" description="Helical" evidence="7">
    <location>
        <begin position="72"/>
        <end position="91"/>
    </location>
</feature>
<keyword evidence="6 7" id="KW-0472">Membrane</keyword>
<comment type="subcellular location">
    <subcellularLocation>
        <location evidence="1 7">Cell membrane</location>
        <topology evidence="1 7">Multi-pass membrane protein</topology>
    </subcellularLocation>
</comment>
<keyword evidence="4 7" id="KW-0812">Transmembrane</keyword>
<evidence type="ECO:0000256" key="4">
    <source>
        <dbReference type="ARBA" id="ARBA00022692"/>
    </source>
</evidence>
<dbReference type="Pfam" id="PF01914">
    <property type="entry name" value="MarC"/>
    <property type="match status" value="1"/>
</dbReference>
<keyword evidence="5 7" id="KW-1133">Transmembrane helix</keyword>
<reference evidence="8" key="1">
    <citation type="submission" date="2021-01" db="EMBL/GenBank/DDBJ databases">
        <title>Genomic Encyclopedia of Type Strains, Phase IV (KMG-IV): sequencing the most valuable type-strain genomes for metagenomic binning, comparative biology and taxonomic classification.</title>
        <authorList>
            <person name="Goeker M."/>
        </authorList>
    </citation>
    <scope>NUCLEOTIDE SEQUENCE</scope>
    <source>
        <strain evidence="8">DSM 21943</strain>
    </source>
</reference>
<dbReference type="Proteomes" id="UP001179280">
    <property type="component" value="Unassembled WGS sequence"/>
</dbReference>
<name>A0ABS2T195_9BACI</name>
<comment type="caution">
    <text evidence="8">The sequence shown here is derived from an EMBL/GenBank/DDBJ whole genome shotgun (WGS) entry which is preliminary data.</text>
</comment>
<protein>
    <recommendedName>
        <fullName evidence="7">UPF0056 membrane protein</fullName>
    </recommendedName>
</protein>
<feature type="transmembrane region" description="Helical" evidence="7">
    <location>
        <begin position="139"/>
        <end position="163"/>
    </location>
</feature>
<accession>A0ABS2T195</accession>
<dbReference type="PANTHER" id="PTHR33508:SF1">
    <property type="entry name" value="UPF0056 MEMBRANE PROTEIN YHCE"/>
    <property type="match status" value="1"/>
</dbReference>
<dbReference type="RefSeq" id="WP_204467785.1">
    <property type="nucleotide sequence ID" value="NZ_JAFBCV010000012.1"/>
</dbReference>
<evidence type="ECO:0000256" key="2">
    <source>
        <dbReference type="ARBA" id="ARBA00009784"/>
    </source>
</evidence>
<evidence type="ECO:0000313" key="8">
    <source>
        <dbReference type="EMBL" id="MBM7840252.1"/>
    </source>
</evidence>
<keyword evidence="3" id="KW-1003">Cell membrane</keyword>
<evidence type="ECO:0000256" key="3">
    <source>
        <dbReference type="ARBA" id="ARBA00022475"/>
    </source>
</evidence>
<dbReference type="PANTHER" id="PTHR33508">
    <property type="entry name" value="UPF0056 MEMBRANE PROTEIN YHCE"/>
    <property type="match status" value="1"/>
</dbReference>
<evidence type="ECO:0000256" key="5">
    <source>
        <dbReference type="ARBA" id="ARBA00022989"/>
    </source>
</evidence>
<comment type="caution">
    <text evidence="7">Lacks conserved residue(s) required for the propagation of feature annotation.</text>
</comment>